<reference evidence="1 2" key="1">
    <citation type="submission" date="2016-03" db="EMBL/GenBank/DDBJ databases">
        <title>EvidentialGene: Evidence-directed Construction of Genes on Genomes.</title>
        <authorList>
            <person name="Gilbert D.G."/>
            <person name="Choi J.-H."/>
            <person name="Mockaitis K."/>
            <person name="Colbourne J."/>
            <person name="Pfrender M."/>
        </authorList>
    </citation>
    <scope>NUCLEOTIDE SEQUENCE [LARGE SCALE GENOMIC DNA]</scope>
    <source>
        <strain evidence="1 2">Xinb3</strain>
        <tissue evidence="1">Complete organism</tissue>
    </source>
</reference>
<name>A0A0P5Y9S7_9CRUS</name>
<sequence>MSKVQSVSHIAGGYRERESGADWLSEDVPAPCHLMLSLGPPTPACQKRSTIILYCGCINTSGGGRGGAMEEKVIA</sequence>
<proteinExistence type="predicted"/>
<keyword evidence="2" id="KW-1185">Reference proteome</keyword>
<dbReference type="AlphaFoldDB" id="A0A0P5Y9S7"/>
<protein>
    <submittedName>
        <fullName evidence="1">Uncharacterized protein</fullName>
    </submittedName>
</protein>
<evidence type="ECO:0000313" key="1">
    <source>
        <dbReference type="EMBL" id="KZS17321.1"/>
    </source>
</evidence>
<evidence type="ECO:0000313" key="2">
    <source>
        <dbReference type="Proteomes" id="UP000076858"/>
    </source>
</evidence>
<dbReference type="EMBL" id="LRGB01000642">
    <property type="protein sequence ID" value="KZS17321.1"/>
    <property type="molecule type" value="Genomic_DNA"/>
</dbReference>
<accession>A0A0P5Y9S7</accession>
<dbReference type="Proteomes" id="UP000076858">
    <property type="component" value="Unassembled WGS sequence"/>
</dbReference>
<gene>
    <name evidence="1" type="ORF">APZ42_016940</name>
</gene>
<organism evidence="1 2">
    <name type="scientific">Daphnia magna</name>
    <dbReference type="NCBI Taxonomy" id="35525"/>
    <lineage>
        <taxon>Eukaryota</taxon>
        <taxon>Metazoa</taxon>
        <taxon>Ecdysozoa</taxon>
        <taxon>Arthropoda</taxon>
        <taxon>Crustacea</taxon>
        <taxon>Branchiopoda</taxon>
        <taxon>Diplostraca</taxon>
        <taxon>Cladocera</taxon>
        <taxon>Anomopoda</taxon>
        <taxon>Daphniidae</taxon>
        <taxon>Daphnia</taxon>
    </lineage>
</organism>
<comment type="caution">
    <text evidence="1">The sequence shown here is derived from an EMBL/GenBank/DDBJ whole genome shotgun (WGS) entry which is preliminary data.</text>
</comment>